<dbReference type="InterPro" id="IPR014777">
    <property type="entry name" value="4pyrrole_Mease_sub1"/>
</dbReference>
<dbReference type="GO" id="GO:0046061">
    <property type="term" value="P:dATP catabolic process"/>
    <property type="evidence" value="ECO:0007669"/>
    <property type="project" value="TreeGrafter"/>
</dbReference>
<dbReference type="Proteomes" id="UP000294937">
    <property type="component" value="Unassembled WGS sequence"/>
</dbReference>
<keyword evidence="1" id="KW-0175">Coiled coil</keyword>
<dbReference type="CDD" id="cd11528">
    <property type="entry name" value="NTP-PPase_MazG_Nterm"/>
    <property type="match status" value="1"/>
</dbReference>
<name>A0A4R3L410_9BACL</name>
<protein>
    <submittedName>
        <fullName evidence="4">Tetrapyrrole methylase family protein/MazG family protein</fullName>
    </submittedName>
</protein>
<dbReference type="PIRSF" id="PIRSF002845">
    <property type="entry name" value="Ttrprl_mtas_MazG"/>
    <property type="match status" value="1"/>
</dbReference>
<dbReference type="GO" id="GO:0046076">
    <property type="term" value="P:dTTP catabolic process"/>
    <property type="evidence" value="ECO:0007669"/>
    <property type="project" value="TreeGrafter"/>
</dbReference>
<dbReference type="SUPFAM" id="SSF53790">
    <property type="entry name" value="Tetrapyrrole methylase"/>
    <property type="match status" value="1"/>
</dbReference>
<organism evidence="4 5">
    <name type="scientific">Hazenella coriacea</name>
    <dbReference type="NCBI Taxonomy" id="1179467"/>
    <lineage>
        <taxon>Bacteria</taxon>
        <taxon>Bacillati</taxon>
        <taxon>Bacillota</taxon>
        <taxon>Bacilli</taxon>
        <taxon>Bacillales</taxon>
        <taxon>Thermoactinomycetaceae</taxon>
        <taxon>Hazenella</taxon>
    </lineage>
</organism>
<evidence type="ECO:0000256" key="1">
    <source>
        <dbReference type="SAM" id="Coils"/>
    </source>
</evidence>
<dbReference type="GO" id="GO:0006203">
    <property type="term" value="P:dGTP catabolic process"/>
    <property type="evidence" value="ECO:0007669"/>
    <property type="project" value="TreeGrafter"/>
</dbReference>
<dbReference type="Gene3D" id="3.40.1010.10">
    <property type="entry name" value="Cobalt-precorrin-4 Transmethylase, Domain 1"/>
    <property type="match status" value="1"/>
</dbReference>
<keyword evidence="4" id="KW-0489">Methyltransferase</keyword>
<sequence>MKEAKNKIVIVGLGSGDEDALPLGTLKLFKQHTSIWLRTEKHPVVSWLRNEGVSFQTFDSVYQNHSNFAAVYREIADRLFQIAEKEPILIYAVPGHPMVAEKAVQILLAEGEQQGIEIEVRGGGSFLDTAFARLGFDPIEGFQLVDASELHGDRIDPRVHILVGQVYDRLVASELKLSLMDAYPEDHPIQLATGLGVPTLERIESLPLYELDHRDDFTDLTSVYVPPVQQEQDLYGRFDFLTQVIAHLRSPEGCPWDRKQTHESLRPYLIEETYEFLEAVADQDVEAMADELGDVLLQVMLHSQIASEEGTFDIYEVIERLTDKMIRRHPHVFGDQVAETAEDVKQKWEQIKKKERSDQAISPSSELDQIPKGLPAILKAYELSKKAAKMGFDWDRTEEVVEKVEEELQELMAAQTDEEREDELGDLLFVLIGSLSRFMKVHPELALIRSIRKFEGRFRYVEEQAMQSGRSFNDYSMEKLDTWWNEAKKLEAESDD</sequence>
<evidence type="ECO:0000259" key="2">
    <source>
        <dbReference type="Pfam" id="PF00590"/>
    </source>
</evidence>
<feature type="domain" description="NTP pyrophosphohydrolase MazG-like" evidence="3">
    <location>
        <begin position="260"/>
        <end position="333"/>
    </location>
</feature>
<dbReference type="GO" id="GO:0046047">
    <property type="term" value="P:TTP catabolic process"/>
    <property type="evidence" value="ECO:0007669"/>
    <property type="project" value="TreeGrafter"/>
</dbReference>
<dbReference type="InterPro" id="IPR004518">
    <property type="entry name" value="MazG-like_dom"/>
</dbReference>
<feature type="domain" description="Tetrapyrrole methylase" evidence="2">
    <location>
        <begin position="7"/>
        <end position="211"/>
    </location>
</feature>
<evidence type="ECO:0000313" key="5">
    <source>
        <dbReference type="Proteomes" id="UP000294937"/>
    </source>
</evidence>
<proteinExistence type="predicted"/>
<keyword evidence="5" id="KW-1185">Reference proteome</keyword>
<dbReference type="GO" id="GO:0008168">
    <property type="term" value="F:methyltransferase activity"/>
    <property type="evidence" value="ECO:0007669"/>
    <property type="project" value="UniProtKB-KW"/>
</dbReference>
<dbReference type="InterPro" id="IPR035996">
    <property type="entry name" value="4pyrrol_Methylase_sf"/>
</dbReference>
<dbReference type="NCBIfam" id="TIGR00444">
    <property type="entry name" value="mazG"/>
    <property type="match status" value="1"/>
</dbReference>
<dbReference type="InterPro" id="IPR048015">
    <property type="entry name" value="NTP-PPase_MazG-like_N"/>
</dbReference>
<dbReference type="Gene3D" id="1.10.287.1080">
    <property type="entry name" value="MazG-like"/>
    <property type="match status" value="2"/>
</dbReference>
<dbReference type="InterPro" id="IPR048011">
    <property type="entry name" value="NTP-PPase_MazG-like_C"/>
</dbReference>
<dbReference type="GO" id="GO:0032259">
    <property type="term" value="P:methylation"/>
    <property type="evidence" value="ECO:0007669"/>
    <property type="project" value="UniProtKB-KW"/>
</dbReference>
<dbReference type="Pfam" id="PF03819">
    <property type="entry name" value="MazG"/>
    <property type="match status" value="1"/>
</dbReference>
<dbReference type="Pfam" id="PF00590">
    <property type="entry name" value="TP_methylase"/>
    <property type="match status" value="1"/>
</dbReference>
<dbReference type="GO" id="GO:0046081">
    <property type="term" value="P:dUTP catabolic process"/>
    <property type="evidence" value="ECO:0007669"/>
    <property type="project" value="TreeGrafter"/>
</dbReference>
<dbReference type="AlphaFoldDB" id="A0A4R3L410"/>
<dbReference type="GO" id="GO:0046052">
    <property type="term" value="P:UTP catabolic process"/>
    <property type="evidence" value="ECO:0007669"/>
    <property type="project" value="TreeGrafter"/>
</dbReference>
<reference evidence="4 5" key="1">
    <citation type="submission" date="2019-03" db="EMBL/GenBank/DDBJ databases">
        <title>Genomic Encyclopedia of Type Strains, Phase IV (KMG-IV): sequencing the most valuable type-strain genomes for metagenomic binning, comparative biology and taxonomic classification.</title>
        <authorList>
            <person name="Goeker M."/>
        </authorList>
    </citation>
    <scope>NUCLEOTIDE SEQUENCE [LARGE SCALE GENOMIC DNA]</scope>
    <source>
        <strain evidence="4 5">DSM 45707</strain>
    </source>
</reference>
<dbReference type="NCBIfam" id="NF007113">
    <property type="entry name" value="PRK09562.1"/>
    <property type="match status" value="1"/>
</dbReference>
<keyword evidence="4" id="KW-0808">Transferase</keyword>
<dbReference type="CDD" id="cd11723">
    <property type="entry name" value="YabN_N_like"/>
    <property type="match status" value="1"/>
</dbReference>
<accession>A0A4R3L410</accession>
<dbReference type="InterPro" id="IPR021130">
    <property type="entry name" value="PRib-ATP_PPHydrolase-like"/>
</dbReference>
<dbReference type="EMBL" id="SMAG01000004">
    <property type="protein sequence ID" value="TCS94289.1"/>
    <property type="molecule type" value="Genomic_DNA"/>
</dbReference>
<dbReference type="InterPro" id="IPR000878">
    <property type="entry name" value="4pyrrol_Mease"/>
</dbReference>
<dbReference type="OrthoDB" id="9808939at2"/>
<evidence type="ECO:0000313" key="4">
    <source>
        <dbReference type="EMBL" id="TCS94289.1"/>
    </source>
</evidence>
<gene>
    <name evidence="4" type="ORF">EDD58_104160</name>
</gene>
<dbReference type="Pfam" id="PF01503">
    <property type="entry name" value="PRA-PH"/>
    <property type="match status" value="1"/>
</dbReference>
<dbReference type="SUPFAM" id="SSF101386">
    <property type="entry name" value="all-alpha NTP pyrophosphatases"/>
    <property type="match status" value="2"/>
</dbReference>
<dbReference type="FunFam" id="1.10.287.1080:FF:000001">
    <property type="entry name" value="Nucleoside triphosphate pyrophosphohydrolase"/>
    <property type="match status" value="1"/>
</dbReference>
<dbReference type="PANTHER" id="PTHR30522:SF0">
    <property type="entry name" value="NUCLEOSIDE TRIPHOSPHATE PYROPHOSPHOHYDROLASE"/>
    <property type="match status" value="1"/>
</dbReference>
<evidence type="ECO:0000259" key="3">
    <source>
        <dbReference type="Pfam" id="PF03819"/>
    </source>
</evidence>
<feature type="coiled-coil region" evidence="1">
    <location>
        <begin position="394"/>
        <end position="421"/>
    </location>
</feature>
<dbReference type="PANTHER" id="PTHR30522">
    <property type="entry name" value="NUCLEOSIDE TRIPHOSPHATE PYROPHOSPHOHYDROLASE"/>
    <property type="match status" value="1"/>
</dbReference>
<dbReference type="InterPro" id="IPR011551">
    <property type="entry name" value="NTP_PyrPHydrolase_MazG"/>
</dbReference>
<dbReference type="RefSeq" id="WP_131924863.1">
    <property type="nucleotide sequence ID" value="NZ_SMAG01000004.1"/>
</dbReference>
<dbReference type="InterPro" id="IPR035013">
    <property type="entry name" value="YabN_N"/>
</dbReference>
<comment type="caution">
    <text evidence="4">The sequence shown here is derived from an EMBL/GenBank/DDBJ whole genome shotgun (WGS) entry which is preliminary data.</text>
</comment>
<dbReference type="GO" id="GO:0047429">
    <property type="term" value="F:nucleoside triphosphate diphosphatase activity"/>
    <property type="evidence" value="ECO:0007669"/>
    <property type="project" value="InterPro"/>
</dbReference>
<dbReference type="GO" id="GO:0006950">
    <property type="term" value="P:response to stress"/>
    <property type="evidence" value="ECO:0007669"/>
    <property type="project" value="UniProtKB-ARBA"/>
</dbReference>
<dbReference type="CDD" id="cd11529">
    <property type="entry name" value="NTP-PPase_MazG_Cterm"/>
    <property type="match status" value="1"/>
</dbReference>
<dbReference type="InterPro" id="IPR024180">
    <property type="entry name" value="Tetrapyrrole_Mease/MazG_pred"/>
</dbReference>